<sequence length="357" mass="40462">MSSSSNSLPPTFIRPRHFNTLSIHQIGNVSVVLKSSAERSLRAELFFYKSIPLALLGFFPKLLGHFETREKDNVIQTVALQYIPSTTLSQSLTCAKLTTDSIRKLLQVLHKIHTTPASLSFVDDATLLDNYIPKLRARYLENISLYDEHAINMADLDKVCEYLKEHKPLHADIIHGDPVLTNILHSRDYNSFFFLDMRGSQGNIYTTCGDVYYDLSKVLQSLCGYDHILSASTFDPSYQRALLTTFFEEVSLLYPKTSPWHIVLVTCSLLFSLLPLHDDTKARDKFVMLAQCLLRWLCFWRGKHISDEALNEITALAQGVLHKFSTLLNTETQKLGAQSGFDNSPVSPIEMVVTGYY</sequence>
<accession>A0A2V3INN1</accession>
<dbReference type="InterPro" id="IPR002575">
    <property type="entry name" value="Aminoglycoside_PTrfase"/>
</dbReference>
<comment type="caution">
    <text evidence="2">The sequence shown here is derived from an EMBL/GenBank/DDBJ whole genome shotgun (WGS) entry which is preliminary data.</text>
</comment>
<dbReference type="OrthoDB" id="411438at2759"/>
<proteinExistence type="predicted"/>
<evidence type="ECO:0000313" key="3">
    <source>
        <dbReference type="Proteomes" id="UP000247409"/>
    </source>
</evidence>
<dbReference type="Pfam" id="PF01636">
    <property type="entry name" value="APH"/>
    <property type="match status" value="1"/>
</dbReference>
<dbReference type="Proteomes" id="UP000247409">
    <property type="component" value="Unassembled WGS sequence"/>
</dbReference>
<evidence type="ECO:0000313" key="2">
    <source>
        <dbReference type="EMBL" id="PXF43663.1"/>
    </source>
</evidence>
<reference evidence="2 3" key="1">
    <citation type="journal article" date="2018" name="Mol. Biol. Evol.">
        <title>Analysis of the draft genome of the red seaweed Gracilariopsis chorda provides insights into genome size evolution in Rhodophyta.</title>
        <authorList>
            <person name="Lee J."/>
            <person name="Yang E.C."/>
            <person name="Graf L."/>
            <person name="Yang J.H."/>
            <person name="Qiu H."/>
            <person name="Zel Zion U."/>
            <person name="Chan C.X."/>
            <person name="Stephens T.G."/>
            <person name="Weber A.P.M."/>
            <person name="Boo G.H."/>
            <person name="Boo S.M."/>
            <person name="Kim K.M."/>
            <person name="Shin Y."/>
            <person name="Jung M."/>
            <person name="Lee S.J."/>
            <person name="Yim H.S."/>
            <person name="Lee J.H."/>
            <person name="Bhattacharya D."/>
            <person name="Yoon H.S."/>
        </authorList>
    </citation>
    <scope>NUCLEOTIDE SEQUENCE [LARGE SCALE GENOMIC DNA]</scope>
    <source>
        <strain evidence="2 3">SKKU-2015</strain>
        <tissue evidence="2">Whole body</tissue>
    </source>
</reference>
<feature type="domain" description="Aminoglycoside phosphotransferase" evidence="1">
    <location>
        <begin position="60"/>
        <end position="222"/>
    </location>
</feature>
<gene>
    <name evidence="2" type="ORF">BWQ96_06568</name>
</gene>
<dbReference type="SUPFAM" id="SSF56112">
    <property type="entry name" value="Protein kinase-like (PK-like)"/>
    <property type="match status" value="1"/>
</dbReference>
<keyword evidence="3" id="KW-1185">Reference proteome</keyword>
<evidence type="ECO:0000259" key="1">
    <source>
        <dbReference type="Pfam" id="PF01636"/>
    </source>
</evidence>
<protein>
    <recommendedName>
        <fullName evidence="1">Aminoglycoside phosphotransferase domain-containing protein</fullName>
    </recommendedName>
</protein>
<name>A0A2V3INN1_9FLOR</name>
<dbReference type="EMBL" id="NBIV01000115">
    <property type="protein sequence ID" value="PXF43663.1"/>
    <property type="molecule type" value="Genomic_DNA"/>
</dbReference>
<dbReference type="AlphaFoldDB" id="A0A2V3INN1"/>
<dbReference type="InterPro" id="IPR011009">
    <property type="entry name" value="Kinase-like_dom_sf"/>
</dbReference>
<dbReference type="Gene3D" id="3.90.1200.10">
    <property type="match status" value="1"/>
</dbReference>
<organism evidence="2 3">
    <name type="scientific">Gracilariopsis chorda</name>
    <dbReference type="NCBI Taxonomy" id="448386"/>
    <lineage>
        <taxon>Eukaryota</taxon>
        <taxon>Rhodophyta</taxon>
        <taxon>Florideophyceae</taxon>
        <taxon>Rhodymeniophycidae</taxon>
        <taxon>Gracilariales</taxon>
        <taxon>Gracilariaceae</taxon>
        <taxon>Gracilariopsis</taxon>
    </lineage>
</organism>